<keyword evidence="2" id="KW-1185">Reference proteome</keyword>
<organism evidence="1 2">
    <name type="scientific">Roseiterribacter gracilis</name>
    <dbReference type="NCBI Taxonomy" id="2812848"/>
    <lineage>
        <taxon>Bacteria</taxon>
        <taxon>Pseudomonadati</taxon>
        <taxon>Pseudomonadota</taxon>
        <taxon>Alphaproteobacteria</taxon>
        <taxon>Rhodospirillales</taxon>
        <taxon>Roseiterribacteraceae</taxon>
        <taxon>Roseiterribacter</taxon>
    </lineage>
</organism>
<evidence type="ECO:0000313" key="1">
    <source>
        <dbReference type="EMBL" id="GIL41794.1"/>
    </source>
</evidence>
<protein>
    <submittedName>
        <fullName evidence="1">Uncharacterized protein</fullName>
    </submittedName>
</protein>
<evidence type="ECO:0000313" key="2">
    <source>
        <dbReference type="Proteomes" id="UP000681075"/>
    </source>
</evidence>
<sequence>MLSRALCSFTLVPLPADATRRRDAVRLRARADAPFAEPGFAEDWRSDAVAIWCWDRPRVWRSIEAAGFDPARVRIVPETIVQARAAVDGLRLVAALDGVDAQLWRDGVLVASRWFADVPTQADWLLFQRGASIATLQSTIPQPVAPVWIDRAWLAGPSSFNFTRVAPRQLAAAIALLAALPLGWRAGEAIALNLADARLARAQASEAASLGGLEASRRRALADLDAVQAIAQLDRFPSQLALLAAVTKRLPDDTRLVEWSFQAGDLSFTATADAPIDLPAAVRTLSAAPLLTNLVADRALDGRGIVVRCRVRA</sequence>
<dbReference type="EMBL" id="BOPV01000001">
    <property type="protein sequence ID" value="GIL41794.1"/>
    <property type="molecule type" value="Genomic_DNA"/>
</dbReference>
<dbReference type="Proteomes" id="UP000681075">
    <property type="component" value="Unassembled WGS sequence"/>
</dbReference>
<comment type="caution">
    <text evidence="1">The sequence shown here is derived from an EMBL/GenBank/DDBJ whole genome shotgun (WGS) entry which is preliminary data.</text>
</comment>
<reference evidence="1" key="1">
    <citation type="submission" date="2021-02" db="EMBL/GenBank/DDBJ databases">
        <title>Genome sequence of Rhodospirillales sp. strain TMPK1 isolated from soil.</title>
        <authorList>
            <person name="Nakai R."/>
            <person name="Kusada H."/>
            <person name="Tamaki H."/>
        </authorList>
    </citation>
    <scope>NUCLEOTIDE SEQUENCE</scope>
    <source>
        <strain evidence="1">TMPK1</strain>
    </source>
</reference>
<proteinExistence type="predicted"/>
<accession>A0A8S8XGZ4</accession>
<dbReference type="AlphaFoldDB" id="A0A8S8XGZ4"/>
<name>A0A8S8XGZ4_9PROT</name>
<gene>
    <name evidence="1" type="ORF">TMPK1_40310</name>
</gene>